<reference evidence="1" key="1">
    <citation type="journal article" date="2019" name="bioRxiv">
        <title>The Genome of the Zebra Mussel, Dreissena polymorpha: A Resource for Invasive Species Research.</title>
        <authorList>
            <person name="McCartney M.A."/>
            <person name="Auch B."/>
            <person name="Kono T."/>
            <person name="Mallez S."/>
            <person name="Zhang Y."/>
            <person name="Obille A."/>
            <person name="Becker A."/>
            <person name="Abrahante J.E."/>
            <person name="Garbe J."/>
            <person name="Badalamenti J.P."/>
            <person name="Herman A."/>
            <person name="Mangelson H."/>
            <person name="Liachko I."/>
            <person name="Sullivan S."/>
            <person name="Sone E.D."/>
            <person name="Koren S."/>
            <person name="Silverstein K.A.T."/>
            <person name="Beckman K.B."/>
            <person name="Gohl D.M."/>
        </authorList>
    </citation>
    <scope>NUCLEOTIDE SEQUENCE</scope>
    <source>
        <strain evidence="1">Duluth1</strain>
        <tissue evidence="1">Whole animal</tissue>
    </source>
</reference>
<evidence type="ECO:0000313" key="2">
    <source>
        <dbReference type="Proteomes" id="UP000828390"/>
    </source>
</evidence>
<accession>A0A9D3YV64</accession>
<keyword evidence="2" id="KW-1185">Reference proteome</keyword>
<dbReference type="AlphaFoldDB" id="A0A9D3YV64"/>
<dbReference type="Proteomes" id="UP000828390">
    <property type="component" value="Unassembled WGS sequence"/>
</dbReference>
<name>A0A9D3YV64_DREPO</name>
<protein>
    <submittedName>
        <fullName evidence="1">Uncharacterized protein</fullName>
    </submittedName>
</protein>
<organism evidence="1 2">
    <name type="scientific">Dreissena polymorpha</name>
    <name type="common">Zebra mussel</name>
    <name type="synonym">Mytilus polymorpha</name>
    <dbReference type="NCBI Taxonomy" id="45954"/>
    <lineage>
        <taxon>Eukaryota</taxon>
        <taxon>Metazoa</taxon>
        <taxon>Spiralia</taxon>
        <taxon>Lophotrochozoa</taxon>
        <taxon>Mollusca</taxon>
        <taxon>Bivalvia</taxon>
        <taxon>Autobranchia</taxon>
        <taxon>Heteroconchia</taxon>
        <taxon>Euheterodonta</taxon>
        <taxon>Imparidentia</taxon>
        <taxon>Neoheterodontei</taxon>
        <taxon>Myida</taxon>
        <taxon>Dreissenoidea</taxon>
        <taxon>Dreissenidae</taxon>
        <taxon>Dreissena</taxon>
    </lineage>
</organism>
<comment type="caution">
    <text evidence="1">The sequence shown here is derived from an EMBL/GenBank/DDBJ whole genome shotgun (WGS) entry which is preliminary data.</text>
</comment>
<sequence length="72" mass="8190">MDPTYEPPETETRTLYGLQLTQKRNDAVINKLVFKNIVTSSSEVRLWWTNGWVGLLNKWQGLVARQIAGPGC</sequence>
<gene>
    <name evidence="1" type="ORF">DPMN_079819</name>
</gene>
<dbReference type="EMBL" id="JAIWYP010000015">
    <property type="protein sequence ID" value="KAH3704758.1"/>
    <property type="molecule type" value="Genomic_DNA"/>
</dbReference>
<reference evidence="1" key="2">
    <citation type="submission" date="2020-11" db="EMBL/GenBank/DDBJ databases">
        <authorList>
            <person name="McCartney M.A."/>
            <person name="Auch B."/>
            <person name="Kono T."/>
            <person name="Mallez S."/>
            <person name="Becker A."/>
            <person name="Gohl D.M."/>
            <person name="Silverstein K.A.T."/>
            <person name="Koren S."/>
            <person name="Bechman K.B."/>
            <person name="Herman A."/>
            <person name="Abrahante J.E."/>
            <person name="Garbe J."/>
        </authorList>
    </citation>
    <scope>NUCLEOTIDE SEQUENCE</scope>
    <source>
        <strain evidence="1">Duluth1</strain>
        <tissue evidence="1">Whole animal</tissue>
    </source>
</reference>
<proteinExistence type="predicted"/>
<evidence type="ECO:0000313" key="1">
    <source>
        <dbReference type="EMBL" id="KAH3704758.1"/>
    </source>
</evidence>